<comment type="caution">
    <text evidence="2">The sequence shown here is derived from an EMBL/GenBank/DDBJ whole genome shotgun (WGS) entry which is preliminary data.</text>
</comment>
<evidence type="ECO:0000313" key="3">
    <source>
        <dbReference type="Proteomes" id="UP001321473"/>
    </source>
</evidence>
<feature type="region of interest" description="Disordered" evidence="1">
    <location>
        <begin position="69"/>
        <end position="99"/>
    </location>
</feature>
<accession>A0AAQ4FPJ8</accession>
<evidence type="ECO:0000256" key="1">
    <source>
        <dbReference type="SAM" id="MobiDB-lite"/>
    </source>
</evidence>
<dbReference type="AlphaFoldDB" id="A0AAQ4FPJ8"/>
<dbReference type="Proteomes" id="UP001321473">
    <property type="component" value="Unassembled WGS sequence"/>
</dbReference>
<name>A0AAQ4FPJ8_AMBAM</name>
<protein>
    <submittedName>
        <fullName evidence="2">Uncharacterized protein</fullName>
    </submittedName>
</protein>
<proteinExistence type="predicted"/>
<sequence>MVPLVSALTDPPQAHIVQTPDRHRHLFFKASHKTQKANVLNLHLWLLNRAEFIFPMLPSNWHLPCKRSDSGNTWSAANFGKRKKKCRIGRPTEASSHKQ</sequence>
<reference evidence="2 3" key="1">
    <citation type="journal article" date="2023" name="Arcadia Sci">
        <title>De novo assembly of a long-read Amblyomma americanum tick genome.</title>
        <authorList>
            <person name="Chou S."/>
            <person name="Poskanzer K.E."/>
            <person name="Rollins M."/>
            <person name="Thuy-Boun P.S."/>
        </authorList>
    </citation>
    <scope>NUCLEOTIDE SEQUENCE [LARGE SCALE GENOMIC DNA]</scope>
    <source>
        <strain evidence="2">F_SG_1</strain>
        <tissue evidence="2">Salivary glands</tissue>
    </source>
</reference>
<gene>
    <name evidence="2" type="ORF">V5799_021573</name>
</gene>
<keyword evidence="3" id="KW-1185">Reference proteome</keyword>
<dbReference type="EMBL" id="JARKHS020000583">
    <property type="protein sequence ID" value="KAK8788653.1"/>
    <property type="molecule type" value="Genomic_DNA"/>
</dbReference>
<organism evidence="2 3">
    <name type="scientific">Amblyomma americanum</name>
    <name type="common">Lone star tick</name>
    <dbReference type="NCBI Taxonomy" id="6943"/>
    <lineage>
        <taxon>Eukaryota</taxon>
        <taxon>Metazoa</taxon>
        <taxon>Ecdysozoa</taxon>
        <taxon>Arthropoda</taxon>
        <taxon>Chelicerata</taxon>
        <taxon>Arachnida</taxon>
        <taxon>Acari</taxon>
        <taxon>Parasitiformes</taxon>
        <taxon>Ixodida</taxon>
        <taxon>Ixodoidea</taxon>
        <taxon>Ixodidae</taxon>
        <taxon>Amblyomminae</taxon>
        <taxon>Amblyomma</taxon>
    </lineage>
</organism>
<evidence type="ECO:0000313" key="2">
    <source>
        <dbReference type="EMBL" id="KAK8788653.1"/>
    </source>
</evidence>